<reference evidence="4 5" key="1">
    <citation type="submission" date="2021-01" db="EMBL/GenBank/DDBJ databases">
        <title>WGS of actinomycetes isolated from Thailand.</title>
        <authorList>
            <person name="Thawai C."/>
        </authorList>
    </citation>
    <scope>NUCLEOTIDE SEQUENCE [LARGE SCALE GENOMIC DNA]</scope>
    <source>
        <strain evidence="4 5">CH5-8</strain>
    </source>
</reference>
<proteinExistence type="predicted"/>
<comment type="caution">
    <text evidence="4">The sequence shown here is derived from an EMBL/GenBank/DDBJ whole genome shotgun (WGS) entry which is preliminary data.</text>
</comment>
<dbReference type="InterPro" id="IPR039448">
    <property type="entry name" value="Beta_helix"/>
</dbReference>
<evidence type="ECO:0000259" key="3">
    <source>
        <dbReference type="Pfam" id="PF13229"/>
    </source>
</evidence>
<dbReference type="SMART" id="SM00710">
    <property type="entry name" value="PbH1"/>
    <property type="match status" value="5"/>
</dbReference>
<dbReference type="EMBL" id="JAERRH010000005">
    <property type="protein sequence ID" value="MBL1105971.1"/>
    <property type="molecule type" value="Genomic_DNA"/>
</dbReference>
<dbReference type="InterPro" id="IPR012334">
    <property type="entry name" value="Pectin_lyas_fold"/>
</dbReference>
<dbReference type="Proteomes" id="UP000621386">
    <property type="component" value="Unassembled WGS sequence"/>
</dbReference>
<protein>
    <submittedName>
        <fullName evidence="4">Right-handed parallel beta-helix repeat-containing protein</fullName>
    </submittedName>
</protein>
<dbReference type="Pfam" id="PF13229">
    <property type="entry name" value="Beta_helix"/>
    <property type="match status" value="1"/>
</dbReference>
<evidence type="ECO:0000313" key="4">
    <source>
        <dbReference type="EMBL" id="MBL1105971.1"/>
    </source>
</evidence>
<feature type="chain" id="PRO_5047132101" evidence="2">
    <location>
        <begin position="28"/>
        <end position="385"/>
    </location>
</feature>
<evidence type="ECO:0000256" key="2">
    <source>
        <dbReference type="SAM" id="SignalP"/>
    </source>
</evidence>
<organism evidence="4 5">
    <name type="scientific">Streptomyces musisoli</name>
    <dbReference type="NCBI Taxonomy" id="2802280"/>
    <lineage>
        <taxon>Bacteria</taxon>
        <taxon>Bacillati</taxon>
        <taxon>Actinomycetota</taxon>
        <taxon>Actinomycetes</taxon>
        <taxon>Kitasatosporales</taxon>
        <taxon>Streptomycetaceae</taxon>
        <taxon>Streptomyces</taxon>
    </lineage>
</organism>
<feature type="compositionally biased region" description="Low complexity" evidence="1">
    <location>
        <begin position="93"/>
        <end position="109"/>
    </location>
</feature>
<accession>A0ABS1P220</accession>
<dbReference type="RefSeq" id="WP_201817777.1">
    <property type="nucleotide sequence ID" value="NZ_JAERRH010000005.1"/>
</dbReference>
<keyword evidence="5" id="KW-1185">Reference proteome</keyword>
<evidence type="ECO:0000313" key="5">
    <source>
        <dbReference type="Proteomes" id="UP000621386"/>
    </source>
</evidence>
<dbReference type="InterPro" id="IPR011050">
    <property type="entry name" value="Pectin_lyase_fold/virulence"/>
</dbReference>
<feature type="region of interest" description="Disordered" evidence="1">
    <location>
        <begin position="82"/>
        <end position="121"/>
    </location>
</feature>
<gene>
    <name evidence="4" type="ORF">JK361_15470</name>
</gene>
<dbReference type="Gene3D" id="2.160.20.10">
    <property type="entry name" value="Single-stranded right-handed beta-helix, Pectin lyase-like"/>
    <property type="match status" value="1"/>
</dbReference>
<keyword evidence="2" id="KW-0732">Signal</keyword>
<name>A0ABS1P220_9ACTN</name>
<feature type="signal peptide" evidence="2">
    <location>
        <begin position="1"/>
        <end position="27"/>
    </location>
</feature>
<dbReference type="SUPFAM" id="SSF51126">
    <property type="entry name" value="Pectin lyase-like"/>
    <property type="match status" value="1"/>
</dbReference>
<feature type="domain" description="Right handed beta helix" evidence="3">
    <location>
        <begin position="128"/>
        <end position="269"/>
    </location>
</feature>
<dbReference type="InterPro" id="IPR006626">
    <property type="entry name" value="PbH1"/>
</dbReference>
<sequence length="385" mass="40534">MKKRHITYLACATTLAGAVLGTTPASAAHQTLVVRPGESIQKAVNAARPGDTVLVMAGTYRENVTVKTPGLTLRGMGRATVLRPPKKKKSTPAKKTTTAAHKKTTSTPHMKTTSAAHKKKAPLTCRQAGNGICVIGGKNKALADVTIADLRVTGFPKTGVWSMGTDRLAVERVTADDNGQWGIADEHSTRAVFRGNTARGNGDAGLFLANNVQAEEGATNSRGTLVAGNHVEGNRIGVTVRRLRNVSVLRNHVIGNCAGVFVVGDENKPKTSAVTIGYNLVERNNKYCPKTARLPYLKGSGIVLTGTEKALVMMNAVTGHSGKSPLSGGIVLFKSFVGATSVRNRITDNRLADNSPADLVNQESTKSANFFEGNACRASKPAGLC</sequence>
<evidence type="ECO:0000256" key="1">
    <source>
        <dbReference type="SAM" id="MobiDB-lite"/>
    </source>
</evidence>